<proteinExistence type="predicted"/>
<reference evidence="2" key="1">
    <citation type="journal article" date="2019" name="Sci. Rep.">
        <title>Draft genome of Tanacetum cinerariifolium, the natural source of mosquito coil.</title>
        <authorList>
            <person name="Yamashiro T."/>
            <person name="Shiraishi A."/>
            <person name="Satake H."/>
            <person name="Nakayama K."/>
        </authorList>
    </citation>
    <scope>NUCLEOTIDE SEQUENCE</scope>
</reference>
<feature type="compositionally biased region" description="Basic and acidic residues" evidence="1">
    <location>
        <begin position="1"/>
        <end position="12"/>
    </location>
</feature>
<dbReference type="EMBL" id="BKCJ010970891">
    <property type="protein sequence ID" value="GFC56782.1"/>
    <property type="molecule type" value="Genomic_DNA"/>
</dbReference>
<evidence type="ECO:0000313" key="2">
    <source>
        <dbReference type="EMBL" id="GFC56782.1"/>
    </source>
</evidence>
<feature type="non-terminal residue" evidence="2">
    <location>
        <position position="1"/>
    </location>
</feature>
<comment type="caution">
    <text evidence="2">The sequence shown here is derived from an EMBL/GenBank/DDBJ whole genome shotgun (WGS) entry which is preliminary data.</text>
</comment>
<accession>A0A699Q1W1</accession>
<organism evidence="2">
    <name type="scientific">Tanacetum cinerariifolium</name>
    <name type="common">Dalmatian daisy</name>
    <name type="synonym">Chrysanthemum cinerariifolium</name>
    <dbReference type="NCBI Taxonomy" id="118510"/>
    <lineage>
        <taxon>Eukaryota</taxon>
        <taxon>Viridiplantae</taxon>
        <taxon>Streptophyta</taxon>
        <taxon>Embryophyta</taxon>
        <taxon>Tracheophyta</taxon>
        <taxon>Spermatophyta</taxon>
        <taxon>Magnoliopsida</taxon>
        <taxon>eudicotyledons</taxon>
        <taxon>Gunneridae</taxon>
        <taxon>Pentapetalae</taxon>
        <taxon>asterids</taxon>
        <taxon>campanulids</taxon>
        <taxon>Asterales</taxon>
        <taxon>Asteraceae</taxon>
        <taxon>Asteroideae</taxon>
        <taxon>Anthemideae</taxon>
        <taxon>Anthemidinae</taxon>
        <taxon>Tanacetum</taxon>
    </lineage>
</organism>
<feature type="compositionally biased region" description="Basic and acidic residues" evidence="1">
    <location>
        <begin position="22"/>
        <end position="39"/>
    </location>
</feature>
<protein>
    <submittedName>
        <fullName evidence="2">Putative ribonuclease H-like domain-containing protein</fullName>
    </submittedName>
</protein>
<evidence type="ECO:0000256" key="1">
    <source>
        <dbReference type="SAM" id="MobiDB-lite"/>
    </source>
</evidence>
<name>A0A699Q1W1_TANCI</name>
<gene>
    <name evidence="2" type="ORF">Tci_828752</name>
</gene>
<dbReference type="AlphaFoldDB" id="A0A699Q1W1"/>
<feature type="region of interest" description="Disordered" evidence="1">
    <location>
        <begin position="1"/>
        <end position="39"/>
    </location>
</feature>
<sequence length="203" mass="22480">ANVAFDDKENESTLHVSPSSSDKTKKHDEKAKREAKGKSLVDLSTRVRDLSDEFKECSVNSTNGVNAASTLVIVVGPNSTNSTNSFNVAGPSDNVVSSTFEIDGKSLFVDLSQYPDDPNMPALEDIIYSDDEEDVGAEAEFSNLETNTEMTRMVKEQGELTQINDEDFDTCMFTCFLSQEEPKRVYQALKDPTWIEAMPDELL</sequence>